<dbReference type="GO" id="GO:0016491">
    <property type="term" value="F:oxidoreductase activity"/>
    <property type="evidence" value="ECO:0007669"/>
    <property type="project" value="UniProtKB-KW"/>
</dbReference>
<comment type="cofactor">
    <cofactor evidence="1">
        <name>thiamine diphosphate</name>
        <dbReference type="ChEBI" id="CHEBI:58937"/>
    </cofactor>
</comment>
<keyword evidence="3" id="KW-0786">Thiamine pyrophosphate</keyword>
<dbReference type="SMART" id="SM00861">
    <property type="entry name" value="Transket_pyr"/>
    <property type="match status" value="1"/>
</dbReference>
<protein>
    <submittedName>
        <fullName evidence="5">Alpha-ketoacid dehydrogenase subunit beta</fullName>
    </submittedName>
</protein>
<feature type="domain" description="Transketolase-like pyrimidine-binding" evidence="4">
    <location>
        <begin position="4"/>
        <end position="179"/>
    </location>
</feature>
<dbReference type="SUPFAM" id="SSF52518">
    <property type="entry name" value="Thiamin diphosphate-binding fold (THDP-binding)"/>
    <property type="match status" value="1"/>
</dbReference>
<evidence type="ECO:0000313" key="6">
    <source>
        <dbReference type="Proteomes" id="UP000595823"/>
    </source>
</evidence>
<dbReference type="Gene3D" id="3.40.50.920">
    <property type="match status" value="1"/>
</dbReference>
<evidence type="ECO:0000313" key="5">
    <source>
        <dbReference type="EMBL" id="QQK76551.1"/>
    </source>
</evidence>
<keyword evidence="6" id="KW-1185">Reference proteome</keyword>
<organism evidence="5 6">
    <name type="scientific">Salicibibacter cibarius</name>
    <dbReference type="NCBI Taxonomy" id="2743000"/>
    <lineage>
        <taxon>Bacteria</taxon>
        <taxon>Bacillati</taxon>
        <taxon>Bacillota</taxon>
        <taxon>Bacilli</taxon>
        <taxon>Bacillales</taxon>
        <taxon>Bacillaceae</taxon>
        <taxon>Salicibibacter</taxon>
    </lineage>
</organism>
<gene>
    <name evidence="5" type="ORF">HUG15_13930</name>
</gene>
<dbReference type="InterPro" id="IPR009014">
    <property type="entry name" value="Transketo_C/PFOR_II"/>
</dbReference>
<dbReference type="Pfam" id="PF02780">
    <property type="entry name" value="Transketolase_C"/>
    <property type="match status" value="1"/>
</dbReference>
<accession>A0A7T6Z498</accession>
<dbReference type="Proteomes" id="UP000595823">
    <property type="component" value="Chromosome"/>
</dbReference>
<sequence>MTEMTMIEAINFTLRQEMEEDENVLILGEDIGRNGGVFRATDGLIDTFGERRVVDTPLAESAIIGTAVGMAVRGLKPVAEIQFLGFIYETMDQIAAQAARIRFRSAGNYHAPMVIRAPYSGGVKTPELHSDSLEALFMHSAGIKVIMPSTPRDAKGLLSAAIADPDPVLFLEPMKLYRALRENVEEKRFKIEVGKANVVKEGSDITLISWGAAMAETKKAVQMLEENGYSIELIDLRTIVPLDEEAIIDSVMKTSRCVIVHEAVKSAGVGAEISAIINEKALFYISAPVLRVTGYDSPYPVATVENDWIPSMDRIVREVKHVWELSLD</sequence>
<evidence type="ECO:0000259" key="4">
    <source>
        <dbReference type="SMART" id="SM00861"/>
    </source>
</evidence>
<dbReference type="InterPro" id="IPR029061">
    <property type="entry name" value="THDP-binding"/>
</dbReference>
<dbReference type="FunFam" id="3.40.50.970:FF:000001">
    <property type="entry name" value="Pyruvate dehydrogenase E1 beta subunit"/>
    <property type="match status" value="1"/>
</dbReference>
<dbReference type="Pfam" id="PF02779">
    <property type="entry name" value="Transket_pyr"/>
    <property type="match status" value="1"/>
</dbReference>
<proteinExistence type="predicted"/>
<dbReference type="AlphaFoldDB" id="A0A7T6Z498"/>
<evidence type="ECO:0000256" key="3">
    <source>
        <dbReference type="ARBA" id="ARBA00023052"/>
    </source>
</evidence>
<dbReference type="EMBL" id="CP054705">
    <property type="protein sequence ID" value="QQK76551.1"/>
    <property type="molecule type" value="Genomic_DNA"/>
</dbReference>
<dbReference type="InterPro" id="IPR033248">
    <property type="entry name" value="Transketolase_C"/>
</dbReference>
<reference evidence="5 6" key="1">
    <citation type="submission" date="2020-06" db="EMBL/GenBank/DDBJ databases">
        <title>Genomic analysis of Salicibibacter sp. NKC5-3.</title>
        <authorList>
            <person name="Oh Y.J."/>
        </authorList>
    </citation>
    <scope>NUCLEOTIDE SEQUENCE [LARGE SCALE GENOMIC DNA]</scope>
    <source>
        <strain evidence="5 6">NKC5-3</strain>
    </source>
</reference>
<dbReference type="Gene3D" id="3.40.50.970">
    <property type="match status" value="1"/>
</dbReference>
<name>A0A7T6Z498_9BACI</name>
<evidence type="ECO:0000256" key="2">
    <source>
        <dbReference type="ARBA" id="ARBA00023002"/>
    </source>
</evidence>
<dbReference type="InterPro" id="IPR005475">
    <property type="entry name" value="Transketolase-like_Pyr-bd"/>
</dbReference>
<dbReference type="CDD" id="cd07036">
    <property type="entry name" value="TPP_PYR_E1-PDHc-beta_like"/>
    <property type="match status" value="1"/>
</dbReference>
<dbReference type="RefSeq" id="WP_200123680.1">
    <property type="nucleotide sequence ID" value="NZ_CP054705.1"/>
</dbReference>
<evidence type="ECO:0000256" key="1">
    <source>
        <dbReference type="ARBA" id="ARBA00001964"/>
    </source>
</evidence>
<dbReference type="KEGG" id="scia:HUG15_13930"/>
<dbReference type="FunFam" id="3.40.50.920:FF:000001">
    <property type="entry name" value="Pyruvate dehydrogenase E1 beta subunit"/>
    <property type="match status" value="1"/>
</dbReference>
<dbReference type="PANTHER" id="PTHR43257">
    <property type="entry name" value="PYRUVATE DEHYDROGENASE E1 COMPONENT BETA SUBUNIT"/>
    <property type="match status" value="1"/>
</dbReference>
<keyword evidence="2" id="KW-0560">Oxidoreductase</keyword>
<dbReference type="SUPFAM" id="SSF52922">
    <property type="entry name" value="TK C-terminal domain-like"/>
    <property type="match status" value="1"/>
</dbReference>
<dbReference type="PANTHER" id="PTHR43257:SF2">
    <property type="entry name" value="PYRUVATE DEHYDROGENASE E1 COMPONENT SUBUNIT BETA"/>
    <property type="match status" value="1"/>
</dbReference>